<dbReference type="InterPro" id="IPR029052">
    <property type="entry name" value="Metallo-depent_PP-like"/>
</dbReference>
<protein>
    <submittedName>
        <fullName evidence="4">Calcineurin-like phosphoesterase superfamily protein</fullName>
    </submittedName>
</protein>
<keyword evidence="5" id="KW-1185">Reference proteome</keyword>
<evidence type="ECO:0000313" key="4">
    <source>
        <dbReference type="EMBL" id="SKA36293.1"/>
    </source>
</evidence>
<evidence type="ECO:0000313" key="5">
    <source>
        <dbReference type="Proteomes" id="UP000190135"/>
    </source>
</evidence>
<dbReference type="Pfam" id="PF12850">
    <property type="entry name" value="Metallophos_2"/>
    <property type="match status" value="1"/>
</dbReference>
<reference evidence="4 5" key="1">
    <citation type="submission" date="2017-02" db="EMBL/GenBank/DDBJ databases">
        <authorList>
            <person name="Peterson S.W."/>
        </authorList>
    </citation>
    <scope>NUCLEOTIDE SEQUENCE [LARGE SCALE GENOMIC DNA]</scope>
    <source>
        <strain evidence="4 5">USBA 369</strain>
    </source>
</reference>
<feature type="compositionally biased region" description="Basic and acidic residues" evidence="2">
    <location>
        <begin position="167"/>
        <end position="176"/>
    </location>
</feature>
<dbReference type="SUPFAM" id="SSF56300">
    <property type="entry name" value="Metallo-dependent phosphatases"/>
    <property type="match status" value="1"/>
</dbReference>
<name>A0A1T4T7C5_9HYPH</name>
<comment type="similarity">
    <text evidence="1">Belongs to the metallophosphoesterase superfamily. YfcE family.</text>
</comment>
<evidence type="ECO:0000256" key="2">
    <source>
        <dbReference type="SAM" id="MobiDB-lite"/>
    </source>
</evidence>
<dbReference type="AlphaFoldDB" id="A0A1T4T7C5"/>
<dbReference type="Proteomes" id="UP000190135">
    <property type="component" value="Unassembled WGS sequence"/>
</dbReference>
<sequence>MALFFTSDTHFTDPRILRIDRRPFANLSAHDEALIANWNAVVAPSDEVWHLGDFARGSQDHVEALLARLNGSKHLIIGNNDGPATLEASGWASVHHYTEMTIDDRLVILCHYPFRTWNGMSRKSVDLHGHSHGKLSPTTRQYDVGVDVWDFRPVGFEEIVTRRRRAVSRDRSDRGRPSARPAPPRPHGDDA</sequence>
<evidence type="ECO:0000256" key="1">
    <source>
        <dbReference type="ARBA" id="ARBA00008950"/>
    </source>
</evidence>
<accession>A0A1T4T7C5</accession>
<evidence type="ECO:0000259" key="3">
    <source>
        <dbReference type="Pfam" id="PF12850"/>
    </source>
</evidence>
<dbReference type="OrthoDB" id="5380073at2"/>
<dbReference type="STRING" id="1365950.SAMN05428963_12059"/>
<proteinExistence type="inferred from homology"/>
<feature type="region of interest" description="Disordered" evidence="2">
    <location>
        <begin position="164"/>
        <end position="191"/>
    </location>
</feature>
<organism evidence="4 5">
    <name type="scientific">Consotaella salsifontis</name>
    <dbReference type="NCBI Taxonomy" id="1365950"/>
    <lineage>
        <taxon>Bacteria</taxon>
        <taxon>Pseudomonadati</taxon>
        <taxon>Pseudomonadota</taxon>
        <taxon>Alphaproteobacteria</taxon>
        <taxon>Hyphomicrobiales</taxon>
        <taxon>Aurantimonadaceae</taxon>
        <taxon>Consotaella</taxon>
    </lineage>
</organism>
<feature type="domain" description="Calcineurin-like phosphoesterase" evidence="3">
    <location>
        <begin position="1"/>
        <end position="133"/>
    </location>
</feature>
<dbReference type="RefSeq" id="WP_078710248.1">
    <property type="nucleotide sequence ID" value="NZ_FUXL01000020.1"/>
</dbReference>
<dbReference type="Gene3D" id="3.60.21.10">
    <property type="match status" value="1"/>
</dbReference>
<dbReference type="EMBL" id="FUXL01000020">
    <property type="protein sequence ID" value="SKA36293.1"/>
    <property type="molecule type" value="Genomic_DNA"/>
</dbReference>
<gene>
    <name evidence="4" type="ORF">SAMN05428963_12059</name>
</gene>
<dbReference type="InterPro" id="IPR024654">
    <property type="entry name" value="Calcineurin-like_PHP_lpxH"/>
</dbReference>